<accession>A0A170PGP2</accession>
<evidence type="ECO:0000313" key="2">
    <source>
        <dbReference type="EMBL" id="CUS03863.2"/>
    </source>
</evidence>
<dbReference type="OrthoDB" id="9775557at2"/>
<evidence type="ECO:0000259" key="1">
    <source>
        <dbReference type="Pfam" id="PF00561"/>
    </source>
</evidence>
<dbReference type="InterPro" id="IPR029058">
    <property type="entry name" value="AB_hydrolase_fold"/>
</dbReference>
<dbReference type="Gene3D" id="3.40.50.1820">
    <property type="entry name" value="alpha/beta hydrolase"/>
    <property type="match status" value="1"/>
</dbReference>
<keyword evidence="3" id="KW-1185">Reference proteome</keyword>
<dbReference type="PANTHER" id="PTHR43433">
    <property type="entry name" value="HYDROLASE, ALPHA/BETA FOLD FAMILY PROTEIN"/>
    <property type="match status" value="1"/>
</dbReference>
<dbReference type="Pfam" id="PF00561">
    <property type="entry name" value="Abhydrolase_1"/>
    <property type="match status" value="1"/>
</dbReference>
<dbReference type="AlphaFoldDB" id="A0A170PGP2"/>
<keyword evidence="2" id="KW-0378">Hydrolase</keyword>
<evidence type="ECO:0000313" key="3">
    <source>
        <dbReference type="Proteomes" id="UP000215027"/>
    </source>
</evidence>
<protein>
    <submittedName>
        <fullName evidence="2">Alpha/beta hydrolase fold</fullName>
    </submittedName>
</protein>
<dbReference type="PANTHER" id="PTHR43433:SF5">
    <property type="entry name" value="AB HYDROLASE-1 DOMAIN-CONTAINING PROTEIN"/>
    <property type="match status" value="1"/>
</dbReference>
<proteinExistence type="predicted"/>
<dbReference type="EMBL" id="LN890655">
    <property type="protein sequence ID" value="CUS03863.2"/>
    <property type="molecule type" value="Genomic_DNA"/>
</dbReference>
<dbReference type="InterPro" id="IPR050471">
    <property type="entry name" value="AB_hydrolase"/>
</dbReference>
<dbReference type="SUPFAM" id="SSF53474">
    <property type="entry name" value="alpha/beta-Hydrolases"/>
    <property type="match status" value="1"/>
</dbReference>
<feature type="domain" description="AB hydrolase-1" evidence="1">
    <location>
        <begin position="74"/>
        <end position="320"/>
    </location>
</feature>
<dbReference type="GO" id="GO:0016787">
    <property type="term" value="F:hydrolase activity"/>
    <property type="evidence" value="ECO:0007669"/>
    <property type="project" value="UniProtKB-KW"/>
</dbReference>
<dbReference type="PRINTS" id="PR00412">
    <property type="entry name" value="EPOXHYDRLASE"/>
</dbReference>
<dbReference type="KEGG" id="pbf:CFX0092_A1985"/>
<gene>
    <name evidence="2" type="ORF">CFX0092_A1985</name>
</gene>
<name>A0A170PGP2_9CHLR</name>
<dbReference type="PRINTS" id="PR00111">
    <property type="entry name" value="ABHYDROLASE"/>
</dbReference>
<sequence>MMWLCALPALLIITLLIYLVRSGPTLPPETNRIIDDVLRGELPEIVTGQTGFAQSDGLDIWYECLAPDGPARGTVLLLMGLAGDALFWPPSFLRALVDAGYRVIRYDHRGTGQSDWVKHWDRRQPYTLADMAGDALAVLDALGVARAHLIGQSMGGMIAQEIAIARPDRVASLTLLSTSGFIGDPDLPGLSSGTLLKAAVKGLPLFRYRLLGGEKNLILERVAKQVIAGGPESVDIKETAEVALYDLRRRRGVNLKAMWQHQAAITVAGSRYNRLAALDVPTLVIHGTADPIIPVEQGRKLAAIIPGAQGVWLDGVGHVFPFPDMEPVMTHLLAHLAGQRLPLIA</sequence>
<dbReference type="InterPro" id="IPR000073">
    <property type="entry name" value="AB_hydrolase_1"/>
</dbReference>
<dbReference type="Proteomes" id="UP000215027">
    <property type="component" value="Chromosome I"/>
</dbReference>
<reference evidence="2" key="1">
    <citation type="submission" date="2016-01" db="EMBL/GenBank/DDBJ databases">
        <authorList>
            <person name="Mcilroy J.S."/>
            <person name="Karst M S."/>
            <person name="Albertsen M."/>
        </authorList>
    </citation>
    <scope>NUCLEOTIDE SEQUENCE</scope>
    <source>
        <strain evidence="2">Cfx-K</strain>
    </source>
</reference>
<dbReference type="RefSeq" id="WP_157913028.1">
    <property type="nucleotide sequence ID" value="NZ_LN890655.1"/>
</dbReference>
<dbReference type="InterPro" id="IPR000639">
    <property type="entry name" value="Epox_hydrolase-like"/>
</dbReference>
<organism evidence="2 3">
    <name type="scientific">Candidatus Promineifilum breve</name>
    <dbReference type="NCBI Taxonomy" id="1806508"/>
    <lineage>
        <taxon>Bacteria</taxon>
        <taxon>Bacillati</taxon>
        <taxon>Chloroflexota</taxon>
        <taxon>Ardenticatenia</taxon>
        <taxon>Candidatus Promineifilales</taxon>
        <taxon>Candidatus Promineifilaceae</taxon>
        <taxon>Candidatus Promineifilum</taxon>
    </lineage>
</organism>